<accession>A0A7U7J623</accession>
<gene>
    <name evidence="1" type="ORF">BN874_770078</name>
</gene>
<evidence type="ECO:0008006" key="3">
    <source>
        <dbReference type="Google" id="ProtNLM"/>
    </source>
</evidence>
<dbReference type="InterPro" id="IPR019270">
    <property type="entry name" value="DUF2283"/>
</dbReference>
<keyword evidence="2" id="KW-1185">Reference proteome</keyword>
<dbReference type="RefSeq" id="WP_034435976.1">
    <property type="nucleotide sequence ID" value="NZ_CBTK010000295.1"/>
</dbReference>
<proteinExistence type="predicted"/>
<evidence type="ECO:0000313" key="1">
    <source>
        <dbReference type="EMBL" id="CDH47228.1"/>
    </source>
</evidence>
<protein>
    <recommendedName>
        <fullName evidence="3">DUF2283 domain-containing protein</fullName>
    </recommendedName>
</protein>
<comment type="caution">
    <text evidence="1">The sequence shown here is derived from an EMBL/GenBank/DDBJ whole genome shotgun (WGS) entry which is preliminary data.</text>
</comment>
<dbReference type="Pfam" id="PF10049">
    <property type="entry name" value="DUF2283"/>
    <property type="match status" value="1"/>
</dbReference>
<sequence length="68" mass="7690">MADNIKVWFDAEADYLEVQFCQGSGYMKETSNDAVMERVDEQGNIIGFSILGVSQFNKAKPLEIDLIR</sequence>
<dbReference type="OrthoDB" id="9799722at2"/>
<evidence type="ECO:0000313" key="2">
    <source>
        <dbReference type="Proteomes" id="UP000019184"/>
    </source>
</evidence>
<name>A0A7U7J623_9GAMM</name>
<organism evidence="1 2">
    <name type="scientific">Candidatus Contendobacter odensis Run_B_J11</name>
    <dbReference type="NCBI Taxonomy" id="1400861"/>
    <lineage>
        <taxon>Bacteria</taxon>
        <taxon>Pseudomonadati</taxon>
        <taxon>Pseudomonadota</taxon>
        <taxon>Gammaproteobacteria</taxon>
        <taxon>Candidatus Competibacteraceae</taxon>
        <taxon>Candidatus Contendibacter</taxon>
    </lineage>
</organism>
<dbReference type="Proteomes" id="UP000019184">
    <property type="component" value="Unassembled WGS sequence"/>
</dbReference>
<dbReference type="AlphaFoldDB" id="A0A7U7J623"/>
<reference evidence="1 2" key="1">
    <citation type="journal article" date="2014" name="ISME J.">
        <title>Candidatus Competibacter-lineage genomes retrieved from metagenomes reveal functional metabolic diversity.</title>
        <authorList>
            <person name="McIlroy S.J."/>
            <person name="Albertsen M."/>
            <person name="Andresen E.K."/>
            <person name="Saunders A.M."/>
            <person name="Kristiansen R."/>
            <person name="Stokholm-Bjerregaard M."/>
            <person name="Nielsen K.L."/>
            <person name="Nielsen P.H."/>
        </authorList>
    </citation>
    <scope>NUCLEOTIDE SEQUENCE [LARGE SCALE GENOMIC DNA]</scope>
    <source>
        <strain evidence="1 2">Run_B_J11</strain>
    </source>
</reference>
<dbReference type="EMBL" id="CBTK010000295">
    <property type="protein sequence ID" value="CDH47228.1"/>
    <property type="molecule type" value="Genomic_DNA"/>
</dbReference>